<keyword evidence="3" id="KW-0597">Phosphoprotein</keyword>
<evidence type="ECO:0000313" key="11">
    <source>
        <dbReference type="Proteomes" id="UP000177416"/>
    </source>
</evidence>
<keyword evidence="6" id="KW-0808">Transferase</keyword>
<keyword evidence="4" id="KW-0436">Ligase</keyword>
<dbReference type="PIRSF" id="PIRSF000484">
    <property type="entry name" value="NAPRT"/>
    <property type="match status" value="1"/>
</dbReference>
<reference evidence="10 11" key="1">
    <citation type="journal article" date="2016" name="Nat. Commun.">
        <title>Thousands of microbial genomes shed light on interconnected biogeochemical processes in an aquifer system.</title>
        <authorList>
            <person name="Anantharaman K."/>
            <person name="Brown C.T."/>
            <person name="Hug L.A."/>
            <person name="Sharon I."/>
            <person name="Castelle C.J."/>
            <person name="Probst A.J."/>
            <person name="Thomas B.C."/>
            <person name="Singh A."/>
            <person name="Wilkins M.J."/>
            <person name="Karaoz U."/>
            <person name="Brodie E.L."/>
            <person name="Williams K.H."/>
            <person name="Hubbard S.S."/>
            <person name="Banfield J.F."/>
        </authorList>
    </citation>
    <scope>NUCLEOTIDE SEQUENCE [LARGE SCALE GENOMIC DNA]</scope>
</reference>
<evidence type="ECO:0000256" key="3">
    <source>
        <dbReference type="ARBA" id="ARBA00022553"/>
    </source>
</evidence>
<dbReference type="InterPro" id="IPR002638">
    <property type="entry name" value="Quinolinate_PRibosylTrfase_C"/>
</dbReference>
<comment type="caution">
    <text evidence="10">The sequence shown here is derived from an EMBL/GenBank/DDBJ whole genome shotgun (WGS) entry which is preliminary data.</text>
</comment>
<dbReference type="Pfam" id="PF02749">
    <property type="entry name" value="QRPTase_N"/>
    <property type="match status" value="1"/>
</dbReference>
<dbReference type="Proteomes" id="UP000177416">
    <property type="component" value="Unassembled WGS sequence"/>
</dbReference>
<dbReference type="AlphaFoldDB" id="A0A1F5ZMX1"/>
<dbReference type="InterPro" id="IPR053190">
    <property type="entry name" value="NAPRTase-like"/>
</dbReference>
<evidence type="ECO:0000256" key="6">
    <source>
        <dbReference type="ARBA" id="ARBA00022679"/>
    </source>
</evidence>
<evidence type="ECO:0000259" key="9">
    <source>
        <dbReference type="Pfam" id="PF02749"/>
    </source>
</evidence>
<organism evidence="10 11">
    <name type="scientific">Candidatus Gottesmanbacteria bacterium RIFCSPHIGHO2_01_FULL_46_14</name>
    <dbReference type="NCBI Taxonomy" id="1798380"/>
    <lineage>
        <taxon>Bacteria</taxon>
        <taxon>Candidatus Gottesmaniibacteriota</taxon>
    </lineage>
</organism>
<name>A0A1F5ZMX1_9BACT</name>
<dbReference type="InterPro" id="IPR036068">
    <property type="entry name" value="Nicotinate_pribotase-like_C"/>
</dbReference>
<keyword evidence="5" id="KW-0662">Pyridine nucleotide biosynthesis</keyword>
<sequence length="341" mass="37616">MALKMNYWSKETIEKIRKGFYSAVYFNRTKYILEQEKNFTPVTMQVFQWNDKSILCGIDEVVELLKAVVDTSLAVRALRDGDIINQGESVMHITGSYVSFAHLESIYLGILARRTVVATTTRRVVRVANGKPVFFFADRFDYFLNQEGDGYAAYIGGASGVCTLAHASRFNGTPVGTIPHALIAVCGGDTVRATQIFAKHIRDANVVALVDFDNDCVGTSLAVAKILGKKLWGVRLDTASNMIDKSLKAGYGVTPHLVKLVRRALNDKGFSHVKILVSGGFSEEKVRRFEKAQTPVDGYGVGSALIHGSNDFTADIVMVNGKKIAKAGRRYTFNKSFHEIK</sequence>
<dbReference type="PANTHER" id="PTHR43202:SF1">
    <property type="entry name" value="NICOTINATE PHOSPHORIBOSYLTRANSFERASE"/>
    <property type="match status" value="1"/>
</dbReference>
<dbReference type="UniPathway" id="UPA00253">
    <property type="reaction ID" value="UER00457"/>
</dbReference>
<dbReference type="NCBIfam" id="NF006415">
    <property type="entry name" value="PRK08662.1"/>
    <property type="match status" value="1"/>
</dbReference>
<gene>
    <name evidence="10" type="ORF">A2875_03970</name>
</gene>
<dbReference type="Pfam" id="PF01729">
    <property type="entry name" value="QRPTase_C"/>
    <property type="match status" value="1"/>
</dbReference>
<dbReference type="GO" id="GO:0004514">
    <property type="term" value="F:nicotinate-nucleotide diphosphorylase (carboxylating) activity"/>
    <property type="evidence" value="ECO:0007669"/>
    <property type="project" value="InterPro"/>
</dbReference>
<evidence type="ECO:0000313" key="10">
    <source>
        <dbReference type="EMBL" id="OGG13703.1"/>
    </source>
</evidence>
<evidence type="ECO:0000256" key="1">
    <source>
        <dbReference type="ARBA" id="ARBA00004952"/>
    </source>
</evidence>
<feature type="domain" description="Quinolinate phosphoribosyl transferase N-terminal" evidence="9">
    <location>
        <begin position="24"/>
        <end position="113"/>
    </location>
</feature>
<feature type="domain" description="Quinolinate phosphoribosyl transferase C-terminal" evidence="8">
    <location>
        <begin position="117"/>
        <end position="308"/>
    </location>
</feature>
<dbReference type="EMBL" id="MFJJ01000037">
    <property type="protein sequence ID" value="OGG13703.1"/>
    <property type="molecule type" value="Genomic_DNA"/>
</dbReference>
<dbReference type="Gene3D" id="3.20.20.70">
    <property type="entry name" value="Aldolase class I"/>
    <property type="match status" value="1"/>
</dbReference>
<protein>
    <recommendedName>
        <fullName evidence="2">nicotinate phosphoribosyltransferase</fullName>
        <ecNumber evidence="2">6.3.4.21</ecNumber>
    </recommendedName>
</protein>
<dbReference type="InterPro" id="IPR022412">
    <property type="entry name" value="Quinolinate_PRibosylTrfase_N"/>
</dbReference>
<evidence type="ECO:0000256" key="4">
    <source>
        <dbReference type="ARBA" id="ARBA00022598"/>
    </source>
</evidence>
<dbReference type="PANTHER" id="PTHR43202">
    <property type="entry name" value="NICOTINATE-NUCLEOTIDE PYROPHOSPHORYLASE"/>
    <property type="match status" value="1"/>
</dbReference>
<dbReference type="InterPro" id="IPR013785">
    <property type="entry name" value="Aldolase_TIM"/>
</dbReference>
<comment type="pathway">
    <text evidence="1">Cofactor biosynthesis; NAD(+) biosynthesis; nicotinate D-ribonucleotide from nicotinate: step 1/1.</text>
</comment>
<comment type="catalytic activity">
    <reaction evidence="7">
        <text>5-phospho-alpha-D-ribose 1-diphosphate + nicotinate + ATP + H2O = nicotinate beta-D-ribonucleotide + ADP + phosphate + diphosphate</text>
        <dbReference type="Rhea" id="RHEA:36163"/>
        <dbReference type="ChEBI" id="CHEBI:15377"/>
        <dbReference type="ChEBI" id="CHEBI:30616"/>
        <dbReference type="ChEBI" id="CHEBI:32544"/>
        <dbReference type="ChEBI" id="CHEBI:33019"/>
        <dbReference type="ChEBI" id="CHEBI:43474"/>
        <dbReference type="ChEBI" id="CHEBI:57502"/>
        <dbReference type="ChEBI" id="CHEBI:58017"/>
        <dbReference type="ChEBI" id="CHEBI:456216"/>
        <dbReference type="EC" id="6.3.4.21"/>
    </reaction>
</comment>
<dbReference type="InterPro" id="IPR007229">
    <property type="entry name" value="Nic_PRibTrfase-Fam"/>
</dbReference>
<dbReference type="EC" id="6.3.4.21" evidence="2"/>
<evidence type="ECO:0000256" key="5">
    <source>
        <dbReference type="ARBA" id="ARBA00022642"/>
    </source>
</evidence>
<dbReference type="SUPFAM" id="SSF54675">
    <property type="entry name" value="Nicotinate/Quinolinate PRTase N-terminal domain-like"/>
    <property type="match status" value="1"/>
</dbReference>
<dbReference type="InterPro" id="IPR037128">
    <property type="entry name" value="Quinolinate_PRibosylTase_N_sf"/>
</dbReference>
<dbReference type="GO" id="GO:0009435">
    <property type="term" value="P:NAD+ biosynthetic process"/>
    <property type="evidence" value="ECO:0007669"/>
    <property type="project" value="UniProtKB-UniPathway"/>
</dbReference>
<dbReference type="GO" id="GO:0004516">
    <property type="term" value="F:nicotinate phosphoribosyltransferase activity"/>
    <property type="evidence" value="ECO:0007669"/>
    <property type="project" value="UniProtKB-EC"/>
</dbReference>
<accession>A0A1F5ZMX1</accession>
<evidence type="ECO:0000259" key="8">
    <source>
        <dbReference type="Pfam" id="PF01729"/>
    </source>
</evidence>
<evidence type="ECO:0000256" key="7">
    <source>
        <dbReference type="ARBA" id="ARBA00048668"/>
    </source>
</evidence>
<dbReference type="Gene3D" id="3.90.1170.20">
    <property type="entry name" value="Quinolinate phosphoribosyl transferase, N-terminal domain"/>
    <property type="match status" value="1"/>
</dbReference>
<proteinExistence type="predicted"/>
<evidence type="ECO:0000256" key="2">
    <source>
        <dbReference type="ARBA" id="ARBA00013236"/>
    </source>
</evidence>
<dbReference type="SUPFAM" id="SSF51690">
    <property type="entry name" value="Nicotinate/Quinolinate PRTase C-terminal domain-like"/>
    <property type="match status" value="1"/>
</dbReference>